<dbReference type="Gene3D" id="3.80.10.10">
    <property type="entry name" value="Ribonuclease Inhibitor"/>
    <property type="match status" value="1"/>
</dbReference>
<evidence type="ECO:0000313" key="2">
    <source>
        <dbReference type="EMBL" id="KDQ63102.1"/>
    </source>
</evidence>
<protein>
    <recommendedName>
        <fullName evidence="1">F-box domain-containing protein</fullName>
    </recommendedName>
</protein>
<dbReference type="AlphaFoldDB" id="A0A067QHW1"/>
<evidence type="ECO:0000259" key="1">
    <source>
        <dbReference type="Pfam" id="PF12937"/>
    </source>
</evidence>
<reference evidence="3" key="1">
    <citation type="journal article" date="2014" name="Proc. Natl. Acad. Sci. U.S.A.">
        <title>Extensive sampling of basidiomycete genomes demonstrates inadequacy of the white-rot/brown-rot paradigm for wood decay fungi.</title>
        <authorList>
            <person name="Riley R."/>
            <person name="Salamov A.A."/>
            <person name="Brown D.W."/>
            <person name="Nagy L.G."/>
            <person name="Floudas D."/>
            <person name="Held B.W."/>
            <person name="Levasseur A."/>
            <person name="Lombard V."/>
            <person name="Morin E."/>
            <person name="Otillar R."/>
            <person name="Lindquist E.A."/>
            <person name="Sun H."/>
            <person name="LaButti K.M."/>
            <person name="Schmutz J."/>
            <person name="Jabbour D."/>
            <person name="Luo H."/>
            <person name="Baker S.E."/>
            <person name="Pisabarro A.G."/>
            <person name="Walton J.D."/>
            <person name="Blanchette R.A."/>
            <person name="Henrissat B."/>
            <person name="Martin F."/>
            <person name="Cullen D."/>
            <person name="Hibbett D.S."/>
            <person name="Grigoriev I.V."/>
        </authorList>
    </citation>
    <scope>NUCLEOTIDE SEQUENCE [LARGE SCALE GENOMIC DNA]</scope>
    <source>
        <strain evidence="3">MUCL 33604</strain>
    </source>
</reference>
<dbReference type="Proteomes" id="UP000027265">
    <property type="component" value="Unassembled WGS sequence"/>
</dbReference>
<dbReference type="HOGENOM" id="CLU_024199_2_2_1"/>
<dbReference type="OrthoDB" id="3172239at2759"/>
<keyword evidence="3" id="KW-1185">Reference proteome</keyword>
<dbReference type="Gene3D" id="1.20.1280.50">
    <property type="match status" value="1"/>
</dbReference>
<dbReference type="InterPro" id="IPR001810">
    <property type="entry name" value="F-box_dom"/>
</dbReference>
<dbReference type="STRING" id="933084.A0A067QHW1"/>
<dbReference type="Pfam" id="PF12937">
    <property type="entry name" value="F-box-like"/>
    <property type="match status" value="1"/>
</dbReference>
<proteinExistence type="predicted"/>
<name>A0A067QHW1_9AGAM</name>
<organism evidence="2 3">
    <name type="scientific">Jaapia argillacea MUCL 33604</name>
    <dbReference type="NCBI Taxonomy" id="933084"/>
    <lineage>
        <taxon>Eukaryota</taxon>
        <taxon>Fungi</taxon>
        <taxon>Dikarya</taxon>
        <taxon>Basidiomycota</taxon>
        <taxon>Agaricomycotina</taxon>
        <taxon>Agaricomycetes</taxon>
        <taxon>Agaricomycetidae</taxon>
        <taxon>Jaapiales</taxon>
        <taxon>Jaapiaceae</taxon>
        <taxon>Jaapia</taxon>
    </lineage>
</organism>
<gene>
    <name evidence="2" type="ORF">JAAARDRAFT_366821</name>
</gene>
<dbReference type="EMBL" id="KL197710">
    <property type="protein sequence ID" value="KDQ63102.1"/>
    <property type="molecule type" value="Genomic_DNA"/>
</dbReference>
<accession>A0A067QHW1</accession>
<evidence type="ECO:0000313" key="3">
    <source>
        <dbReference type="Proteomes" id="UP000027265"/>
    </source>
</evidence>
<sequence length="526" mass="58583">MKESSPAFPSTAIAIADASTNPMDHIDAEIEKYLGVVRGLRSRRNVHAPVSRLPPELLTRIFSELCWTDQSSFPNSSYHIRQEPRRYFWIKVTHVCRLWRSVAIECASLWSRIPFFFPKWIPEMLSRSRGVQLVVEQIPRSEVGNLGVVLQQLERIRVLTMDAVSHAELQLISDQVQTPVAPCLESLSISSLDLNRDDPSPFLNLFRLSTPRLKTLRLSAFPVSWDSQLIRSNSLTSLAIQSLRPQSTLDQMLDVLRHTPNLTSFILVKSLTKLPDGLTFLPLRKEIVPLSYLQDMAIEMDGFACANLLDHLSYPRSSTLRLTLSFNFTTVAPLKIISPLIVPQCDVAEGAKPIRHLRVNARSDSWGGPGGFLMQGRVAPALGSWQNTEPQVSIGVDMPNTLGIESTRCDALTILAGSLVLPQLEILELYDFSTMRELDWFAMAVCLREVKEIQLFSGTGSGLATALATGLVEGQTSNFLPRICPSLRSLVLRGIDFEEKCGDLAYMKSCSQPSTIDVRVASPSPR</sequence>
<dbReference type="InParanoid" id="A0A067QHW1"/>
<feature type="domain" description="F-box" evidence="1">
    <location>
        <begin position="51"/>
        <end position="113"/>
    </location>
</feature>
<dbReference type="InterPro" id="IPR032675">
    <property type="entry name" value="LRR_dom_sf"/>
</dbReference>